<dbReference type="AlphaFoldDB" id="A0A7J0A791"/>
<reference evidence="2 3" key="1">
    <citation type="journal article" date="2020" name="Microbiome">
        <title>Single-cell genomics of uncultured bacteria reveals dietary fiber responders in the mouse gut microbiota.</title>
        <authorList>
            <person name="Chijiiwa R."/>
            <person name="Hosokawa M."/>
            <person name="Kogawa M."/>
            <person name="Nishikawa Y."/>
            <person name="Ide K."/>
            <person name="Sakanashi C."/>
            <person name="Takahashi K."/>
            <person name="Takeyama H."/>
        </authorList>
    </citation>
    <scope>NUCLEOTIDE SEQUENCE [LARGE SCALE GENOMIC DNA]</scope>
    <source>
        <strain evidence="2">IMSAGC_001</strain>
    </source>
</reference>
<dbReference type="PANTHER" id="PTHR37809:SF1">
    <property type="entry name" value="RIBOSOMAL PROTEIN S12 METHYLTHIOTRANSFERASE ACCESSORY FACTOR YCAO"/>
    <property type="match status" value="1"/>
</dbReference>
<feature type="domain" description="YcaO" evidence="1">
    <location>
        <begin position="59"/>
        <end position="435"/>
    </location>
</feature>
<dbReference type="PROSITE" id="PS51664">
    <property type="entry name" value="YCAO"/>
    <property type="match status" value="1"/>
</dbReference>
<name>A0A7J0A791_9BACE</name>
<protein>
    <recommendedName>
        <fullName evidence="1">YcaO domain-containing protein</fullName>
    </recommendedName>
</protein>
<dbReference type="InterPro" id="IPR027624">
    <property type="entry name" value="TOMM_cyclo_SagD"/>
</dbReference>
<dbReference type="InterPro" id="IPR003776">
    <property type="entry name" value="YcaO-like_dom"/>
</dbReference>
<dbReference type="Gene3D" id="3.30.40.250">
    <property type="match status" value="1"/>
</dbReference>
<dbReference type="Gene3D" id="3.30.160.660">
    <property type="match status" value="1"/>
</dbReference>
<dbReference type="Gene3D" id="3.30.1330.230">
    <property type="match status" value="1"/>
</dbReference>
<comment type="caution">
    <text evidence="2">The sequence shown here is derived from an EMBL/GenBank/DDBJ whole genome shotgun (WGS) entry which is preliminary data.</text>
</comment>
<dbReference type="Pfam" id="PF02624">
    <property type="entry name" value="YcaO"/>
    <property type="match status" value="1"/>
</dbReference>
<dbReference type="PANTHER" id="PTHR37809">
    <property type="entry name" value="RIBOSOMAL PROTEIN S12 METHYLTHIOTRANSFERASE ACCESSORY FACTOR YCAO"/>
    <property type="match status" value="1"/>
</dbReference>
<dbReference type="RefSeq" id="WP_172504298.1">
    <property type="nucleotide sequence ID" value="NZ_BLLS01000166.1"/>
</dbReference>
<evidence type="ECO:0000313" key="2">
    <source>
        <dbReference type="EMBL" id="GFH88177.1"/>
    </source>
</evidence>
<gene>
    <name evidence="2" type="ORF">IMSAGC001_03619</name>
</gene>
<organism evidence="2 3">
    <name type="scientific">Bacteroides acidifaciens</name>
    <dbReference type="NCBI Taxonomy" id="85831"/>
    <lineage>
        <taxon>Bacteria</taxon>
        <taxon>Pseudomonadati</taxon>
        <taxon>Bacteroidota</taxon>
        <taxon>Bacteroidia</taxon>
        <taxon>Bacteroidales</taxon>
        <taxon>Bacteroidaceae</taxon>
        <taxon>Bacteroides</taxon>
    </lineage>
</organism>
<proteinExistence type="predicted"/>
<dbReference type="NCBIfam" id="TIGR03604">
    <property type="entry name" value="TOMM_cyclo_SagD"/>
    <property type="match status" value="1"/>
</dbReference>
<evidence type="ECO:0000313" key="3">
    <source>
        <dbReference type="Proteomes" id="UP000491181"/>
    </source>
</evidence>
<dbReference type="GeneID" id="93046959"/>
<dbReference type="EMBL" id="BLLS01000166">
    <property type="protein sequence ID" value="GFH88177.1"/>
    <property type="molecule type" value="Genomic_DNA"/>
</dbReference>
<evidence type="ECO:0000259" key="1">
    <source>
        <dbReference type="PROSITE" id="PS51664"/>
    </source>
</evidence>
<sequence length="435" mass="50349">MNYSFINKSLNAVSTELGILYHLVSSPSCAQDPKILGYGIWPCNTVYLGPEKFEGRSSGCGYDQEGCLFSTIGESAERYAPTFYDSKELVFASYNELSIEKEAIHPNQIALFHDKQFDSNNNQKITKLTPDLKISWVPTVDLVNNRKITYVPAQLIFLPFTKDNKWITYNTSTGLAAHINYHKAILNAIFECIERDSFVLTWMQKIAAPKIIISEDIQQYINERFTAKCEWHFFDITYDLEIPTVFGICFGEADYGSFVAVGSSTRATIGEALKKVILEIGQTAPYFRYVLGKKKEENWIPTNDFSKIKNFEDHSAFYLKRHDLWHVFDDWRNIVPSKHIDFHQKQELSDVEQILRCLRVFKTKGYNVLFKDITTPDIRQFGYYSIKIYIPQLIQMGGSYSWYFLGSQRLYTVPKQFGYTCNGFENLNHYPHPFP</sequence>
<accession>A0A7J0A791</accession>
<dbReference type="Proteomes" id="UP000491181">
    <property type="component" value="Unassembled WGS sequence"/>
</dbReference>